<evidence type="ECO:0000259" key="14">
    <source>
        <dbReference type="PROSITE" id="PS50109"/>
    </source>
</evidence>
<keyword evidence="3 12" id="KW-0597">Phosphoprotein</keyword>
<dbReference type="InterPro" id="IPR011110">
    <property type="entry name" value="Reg_prop"/>
</dbReference>
<dbReference type="InterPro" id="IPR036890">
    <property type="entry name" value="HATPase_C_sf"/>
</dbReference>
<evidence type="ECO:0000259" key="15">
    <source>
        <dbReference type="PROSITE" id="PS50110"/>
    </source>
</evidence>
<dbReference type="InterPro" id="IPR001789">
    <property type="entry name" value="Sig_transdc_resp-reg_receiver"/>
</dbReference>
<dbReference type="GO" id="GO:0043565">
    <property type="term" value="F:sequence-specific DNA binding"/>
    <property type="evidence" value="ECO:0007669"/>
    <property type="project" value="InterPro"/>
</dbReference>
<dbReference type="SMART" id="SM00342">
    <property type="entry name" value="HTH_ARAC"/>
    <property type="match status" value="1"/>
</dbReference>
<dbReference type="EC" id="2.7.13.3" evidence="2"/>
<dbReference type="PANTHER" id="PTHR43547:SF2">
    <property type="entry name" value="HYBRID SIGNAL TRANSDUCTION HISTIDINE KINASE C"/>
    <property type="match status" value="1"/>
</dbReference>
<dbReference type="EMBL" id="FRAA01000001">
    <property type="protein sequence ID" value="SHJ77190.1"/>
    <property type="molecule type" value="Genomic_DNA"/>
</dbReference>
<dbReference type="InterPro" id="IPR013783">
    <property type="entry name" value="Ig-like_fold"/>
</dbReference>
<keyword evidence="17" id="KW-1185">Reference proteome</keyword>
<dbReference type="FunFam" id="3.30.565.10:FF:000037">
    <property type="entry name" value="Hybrid sensor histidine kinase/response regulator"/>
    <property type="match status" value="1"/>
</dbReference>
<dbReference type="SMART" id="SM00388">
    <property type="entry name" value="HisKA"/>
    <property type="match status" value="1"/>
</dbReference>
<dbReference type="Gene3D" id="3.30.565.10">
    <property type="entry name" value="Histidine kinase-like ATPase, C-terminal domain"/>
    <property type="match status" value="1"/>
</dbReference>
<dbReference type="SUPFAM" id="SSF47384">
    <property type="entry name" value="Homodimeric domain of signal transducing histidine kinase"/>
    <property type="match status" value="1"/>
</dbReference>
<evidence type="ECO:0000256" key="1">
    <source>
        <dbReference type="ARBA" id="ARBA00000085"/>
    </source>
</evidence>
<dbReference type="InterPro" id="IPR011047">
    <property type="entry name" value="Quinoprotein_ADH-like_sf"/>
</dbReference>
<keyword evidence="8" id="KW-0902">Two-component regulatory system</keyword>
<dbReference type="InterPro" id="IPR018062">
    <property type="entry name" value="HTH_AraC-typ_CS"/>
</dbReference>
<dbReference type="InterPro" id="IPR011123">
    <property type="entry name" value="Y_Y_Y"/>
</dbReference>
<evidence type="ECO:0000256" key="10">
    <source>
        <dbReference type="ARBA" id="ARBA00023125"/>
    </source>
</evidence>
<dbReference type="STRING" id="156994.SAMN04488028_1011176"/>
<evidence type="ECO:0000256" key="3">
    <source>
        <dbReference type="ARBA" id="ARBA00022553"/>
    </source>
</evidence>
<dbReference type="SMART" id="SM00387">
    <property type="entry name" value="HATPase_c"/>
    <property type="match status" value="1"/>
</dbReference>
<keyword evidence="10" id="KW-0238">DNA-binding</keyword>
<gene>
    <name evidence="16" type="ORF">SAMN04488028_1011176</name>
</gene>
<reference evidence="17" key="1">
    <citation type="submission" date="2016-11" db="EMBL/GenBank/DDBJ databases">
        <authorList>
            <person name="Varghese N."/>
            <person name="Submissions S."/>
        </authorList>
    </citation>
    <scope>NUCLEOTIDE SEQUENCE [LARGE SCALE GENOMIC DNA]</scope>
    <source>
        <strain evidence="17">DSM 26134</strain>
    </source>
</reference>
<dbReference type="FunFam" id="3.40.50.2300:FF:000138">
    <property type="entry name" value="Two-component system sensor histidine kinase/response regulator"/>
    <property type="match status" value="1"/>
</dbReference>
<dbReference type="Pfam" id="PF07495">
    <property type="entry name" value="Y_Y_Y"/>
    <property type="match status" value="1"/>
</dbReference>
<dbReference type="SUPFAM" id="SSF52172">
    <property type="entry name" value="CheY-like"/>
    <property type="match status" value="1"/>
</dbReference>
<dbReference type="SUPFAM" id="SSF46689">
    <property type="entry name" value="Homeodomain-like"/>
    <property type="match status" value="1"/>
</dbReference>
<dbReference type="Gene3D" id="3.40.50.2300">
    <property type="match status" value="1"/>
</dbReference>
<dbReference type="GO" id="GO:0003700">
    <property type="term" value="F:DNA-binding transcription factor activity"/>
    <property type="evidence" value="ECO:0007669"/>
    <property type="project" value="InterPro"/>
</dbReference>
<keyword evidence="5" id="KW-0547">Nucleotide-binding</keyword>
<dbReference type="Proteomes" id="UP000184474">
    <property type="component" value="Unassembled WGS sequence"/>
</dbReference>
<feature type="domain" description="Histidine kinase" evidence="14">
    <location>
        <begin position="848"/>
        <end position="1074"/>
    </location>
</feature>
<keyword evidence="6 16" id="KW-0418">Kinase</keyword>
<dbReference type="Gene3D" id="1.10.10.60">
    <property type="entry name" value="Homeodomain-like"/>
    <property type="match status" value="1"/>
</dbReference>
<organism evidence="16 17">
    <name type="scientific">Reichenbachiella agariperforans</name>
    <dbReference type="NCBI Taxonomy" id="156994"/>
    <lineage>
        <taxon>Bacteria</taxon>
        <taxon>Pseudomonadati</taxon>
        <taxon>Bacteroidota</taxon>
        <taxon>Cytophagia</taxon>
        <taxon>Cytophagales</taxon>
        <taxon>Reichenbachiellaceae</taxon>
        <taxon>Reichenbachiella</taxon>
    </lineage>
</organism>
<evidence type="ECO:0000313" key="17">
    <source>
        <dbReference type="Proteomes" id="UP000184474"/>
    </source>
</evidence>
<keyword evidence="4" id="KW-0808">Transferase</keyword>
<dbReference type="InterPro" id="IPR018060">
    <property type="entry name" value="HTH_AraC"/>
</dbReference>
<dbReference type="PROSITE" id="PS50110">
    <property type="entry name" value="RESPONSE_REGULATORY"/>
    <property type="match status" value="1"/>
</dbReference>
<keyword evidence="7" id="KW-0067">ATP-binding</keyword>
<dbReference type="PANTHER" id="PTHR43547">
    <property type="entry name" value="TWO-COMPONENT HISTIDINE KINASE"/>
    <property type="match status" value="1"/>
</dbReference>
<dbReference type="InterPro" id="IPR003594">
    <property type="entry name" value="HATPase_dom"/>
</dbReference>
<feature type="modified residue" description="4-aspartylphosphate" evidence="12">
    <location>
        <position position="1175"/>
    </location>
</feature>
<evidence type="ECO:0000256" key="5">
    <source>
        <dbReference type="ARBA" id="ARBA00022741"/>
    </source>
</evidence>
<evidence type="ECO:0000259" key="13">
    <source>
        <dbReference type="PROSITE" id="PS01124"/>
    </source>
</evidence>
<sequence length="1380" mass="156308">MVVGLLLSCSLAWAQPQFSNLKFENYSTPQGLSSSTCLEVFQDSRGFLWFGTIDGLNRYDGYGFEVFRPIIGDSTSISNNRVYALEEDKYGNLWVGTKNGLNIYRHEKGAFRRIHLYDKSLFHINTRDVINDIDYNPLNNEIWVATKNGVSKAELNRFDSGDEQALHFSHYLNHPSDKTSLDDNDVSRIDIDEQGNVWLVTGGSHLHRYRPDQDNFQRITIPNNGGESLDHLPKALMVDKGGKVWVGNNLSQLAVMDQNQVFENPVIAEESIAIYDIYQGQDHNVWIATSDHGVYVVDTQGKLLHHMQHDSSDPFSIPNNQASKLLQDQDGIFWIATYNEGMVKLDLSKGAFGHNFYKKSKDSDIRIAQAVMQDLKGRLWIGTDGAGINYFDEMSGEFEQFRHDPKNPNSLSSDKVLYLEKCYDGDIWVCTLDGGLNKFDPETKRYVHYKHDQSDSTSIAQNSVWCAVEDQKHRLWAGTQEEGLNVLDPRTGSFVQFEHTPYDSTSILGDYVFSLYIDSHERLLVGTSRGMCWADISGDLSEGLVFNKVDEPNVTGILINDIVEDHLGDIWVGSDLGLHRLSAALNLKKTYSTEDGIPNNLVIGVEEDEQKQLWLITKSGMSCFDFETESFKNYNVSDGLQGMEYQSKSIARLKDGRILAGGINGFNLFDPRNIAQDTLQVLPILIDFKILNHSIHAGEELNGRVILEHALDQSKEIVLKHNEGYITLSFVALHMHNPDRVKYAYKLHGADQSFVQAGPTRMANYSGLQPGSYRFEVKASLNGDWSTAASTVLWLEVLPPPWKTWWAYTIYILLISLATWMLFKYYTKMVNEERERELDHMKLQFFMNVSHEFRTPLTLILNPVDKIISSFNDPEIVKNSAFVIQRSARKLLNLVNQLLDFRKMDLGKAPLDPIKGDIVPFIKDITKLFEDLAREKEIEMTFSSTIDGMFIWFDPDKIEKVLSNLLSNALKFTPKGGKVEVIVDHKQDVGGTLFGTRKLGESVEIKVKDSGIGLKKEQLSAVFDRFFHIDNTNSGTGIGLNFTKSLVEQHDGVITVESDYGQGSCFTVNLPLESKQLQDALKGNQEVRRTIKDFDMNSIKSLEYEISISDMNVLDSDETADTSGYQTILIVEDNKELRVHLKNELRHQFKIKEAANGQEGLEKAKKFYPDIVISDVMMPEMDGFEMCRNIKTNTDTCHIPVILLTARSLEEDRIEGYEIGADAYLPKPFNVNVLRARIKNLLESKKRLREKFVSQTGIMASSELTTNSLDEKFLDDVTKVILEHVSDSDFGLEDVLTEMGVSRSHFYRKVNSLTGQNPSNFIRTIRLKHAAELLKKRTGSIKEIAFMSGFNSTAYFSKTFRELFGMTPNEFASKSDDASA</sequence>
<dbReference type="GO" id="GO:0000155">
    <property type="term" value="F:phosphorelay sensor kinase activity"/>
    <property type="evidence" value="ECO:0007669"/>
    <property type="project" value="InterPro"/>
</dbReference>
<evidence type="ECO:0000256" key="6">
    <source>
        <dbReference type="ARBA" id="ARBA00022777"/>
    </source>
</evidence>
<dbReference type="PROSITE" id="PS01124">
    <property type="entry name" value="HTH_ARAC_FAMILY_2"/>
    <property type="match status" value="1"/>
</dbReference>
<proteinExistence type="predicted"/>
<dbReference type="SUPFAM" id="SSF55874">
    <property type="entry name" value="ATPase domain of HSP90 chaperone/DNA topoisomerase II/histidine kinase"/>
    <property type="match status" value="1"/>
</dbReference>
<dbReference type="Pfam" id="PF07494">
    <property type="entry name" value="Reg_prop"/>
    <property type="match status" value="2"/>
</dbReference>
<evidence type="ECO:0000256" key="7">
    <source>
        <dbReference type="ARBA" id="ARBA00022840"/>
    </source>
</evidence>
<dbReference type="SUPFAM" id="SSF50998">
    <property type="entry name" value="Quinoprotein alcohol dehydrogenase-like"/>
    <property type="match status" value="1"/>
</dbReference>
<dbReference type="SMART" id="SM00448">
    <property type="entry name" value="REC"/>
    <property type="match status" value="1"/>
</dbReference>
<comment type="catalytic activity">
    <reaction evidence="1">
        <text>ATP + protein L-histidine = ADP + protein N-phospho-L-histidine.</text>
        <dbReference type="EC" id="2.7.13.3"/>
    </reaction>
</comment>
<dbReference type="Gene3D" id="1.10.287.130">
    <property type="match status" value="1"/>
</dbReference>
<dbReference type="GO" id="GO:0005524">
    <property type="term" value="F:ATP binding"/>
    <property type="evidence" value="ECO:0007669"/>
    <property type="project" value="UniProtKB-KW"/>
</dbReference>
<dbReference type="Gene3D" id="2.130.10.10">
    <property type="entry name" value="YVTN repeat-like/Quinoprotein amine dehydrogenase"/>
    <property type="match status" value="2"/>
</dbReference>
<feature type="domain" description="Response regulatory" evidence="15">
    <location>
        <begin position="1127"/>
        <end position="1242"/>
    </location>
</feature>
<feature type="domain" description="HTH araC/xylS-type" evidence="13">
    <location>
        <begin position="1275"/>
        <end position="1374"/>
    </location>
</feature>
<dbReference type="Pfam" id="PF00072">
    <property type="entry name" value="Response_reg"/>
    <property type="match status" value="1"/>
</dbReference>
<dbReference type="InterPro" id="IPR009057">
    <property type="entry name" value="Homeodomain-like_sf"/>
</dbReference>
<evidence type="ECO:0000256" key="4">
    <source>
        <dbReference type="ARBA" id="ARBA00022679"/>
    </source>
</evidence>
<evidence type="ECO:0000256" key="9">
    <source>
        <dbReference type="ARBA" id="ARBA00023015"/>
    </source>
</evidence>
<evidence type="ECO:0000256" key="12">
    <source>
        <dbReference type="PROSITE-ProRule" id="PRU00169"/>
    </source>
</evidence>
<accession>A0A1M6M1K5</accession>
<dbReference type="FunFam" id="1.10.287.130:FF:000045">
    <property type="entry name" value="Two-component system sensor histidine kinase/response regulator"/>
    <property type="match status" value="1"/>
</dbReference>
<dbReference type="InterPro" id="IPR036097">
    <property type="entry name" value="HisK_dim/P_sf"/>
</dbReference>
<dbReference type="CDD" id="cd17574">
    <property type="entry name" value="REC_OmpR"/>
    <property type="match status" value="1"/>
</dbReference>
<dbReference type="PRINTS" id="PR00344">
    <property type="entry name" value="BCTRLSENSOR"/>
</dbReference>
<keyword evidence="9" id="KW-0805">Transcription regulation</keyword>
<dbReference type="InterPro" id="IPR015943">
    <property type="entry name" value="WD40/YVTN_repeat-like_dom_sf"/>
</dbReference>
<dbReference type="Pfam" id="PF12833">
    <property type="entry name" value="HTH_18"/>
    <property type="match status" value="1"/>
</dbReference>
<dbReference type="InterPro" id="IPR005467">
    <property type="entry name" value="His_kinase_dom"/>
</dbReference>
<dbReference type="Pfam" id="PF00512">
    <property type="entry name" value="HisKA"/>
    <property type="match status" value="1"/>
</dbReference>
<dbReference type="PROSITE" id="PS50109">
    <property type="entry name" value="HIS_KIN"/>
    <property type="match status" value="1"/>
</dbReference>
<dbReference type="Gene3D" id="2.60.40.10">
    <property type="entry name" value="Immunoglobulins"/>
    <property type="match status" value="1"/>
</dbReference>
<keyword evidence="11" id="KW-0804">Transcription</keyword>
<dbReference type="InterPro" id="IPR011006">
    <property type="entry name" value="CheY-like_superfamily"/>
</dbReference>
<dbReference type="PROSITE" id="PS00041">
    <property type="entry name" value="HTH_ARAC_FAMILY_1"/>
    <property type="match status" value="1"/>
</dbReference>
<dbReference type="InterPro" id="IPR003661">
    <property type="entry name" value="HisK_dim/P_dom"/>
</dbReference>
<evidence type="ECO:0000313" key="16">
    <source>
        <dbReference type="EMBL" id="SHJ77190.1"/>
    </source>
</evidence>
<evidence type="ECO:0000256" key="8">
    <source>
        <dbReference type="ARBA" id="ARBA00023012"/>
    </source>
</evidence>
<dbReference type="Pfam" id="PF02518">
    <property type="entry name" value="HATPase_c"/>
    <property type="match status" value="1"/>
</dbReference>
<name>A0A1M6M1K5_REIAG</name>
<protein>
    <recommendedName>
        <fullName evidence="2">histidine kinase</fullName>
        <ecNumber evidence="2">2.7.13.3</ecNumber>
    </recommendedName>
</protein>
<dbReference type="SUPFAM" id="SSF63829">
    <property type="entry name" value="Calcium-dependent phosphotriesterase"/>
    <property type="match status" value="1"/>
</dbReference>
<dbReference type="CDD" id="cd00082">
    <property type="entry name" value="HisKA"/>
    <property type="match status" value="1"/>
</dbReference>
<evidence type="ECO:0000256" key="11">
    <source>
        <dbReference type="ARBA" id="ARBA00023163"/>
    </source>
</evidence>
<dbReference type="InterPro" id="IPR004358">
    <property type="entry name" value="Sig_transdc_His_kin-like_C"/>
</dbReference>
<evidence type="ECO:0000256" key="2">
    <source>
        <dbReference type="ARBA" id="ARBA00012438"/>
    </source>
</evidence>